<organism evidence="1 2">
    <name type="scientific">Snodgrassella alvi SCGC AB-598-J21</name>
    <dbReference type="NCBI Taxonomy" id="1385367"/>
    <lineage>
        <taxon>Bacteria</taxon>
        <taxon>Pseudomonadati</taxon>
        <taxon>Pseudomonadota</taxon>
        <taxon>Betaproteobacteria</taxon>
        <taxon>Neisseriales</taxon>
        <taxon>Neisseriaceae</taxon>
        <taxon>Snodgrassella</taxon>
    </lineage>
</organism>
<reference evidence="1 2" key="1">
    <citation type="journal article" date="2014" name="PLoS Genet.">
        <title>Hidden diversity in honey bee gut symbionts detected by single-cell genomics.</title>
        <authorList>
            <person name="Engel P."/>
            <person name="Stepanauskas R."/>
            <person name="Moran N."/>
        </authorList>
    </citation>
    <scope>NUCLEOTIDE SEQUENCE [LARGE SCALE GENOMIC DNA]</scope>
    <source>
        <strain evidence="1 2">SCGC AB-598-J21</strain>
    </source>
</reference>
<proteinExistence type="predicted"/>
<sequence length="25" mass="2806">MDKLSLSKCQPIEIDADNPFKNDAL</sequence>
<feature type="non-terminal residue" evidence="1">
    <location>
        <position position="25"/>
    </location>
</feature>
<accession>A0A074W3I9</accession>
<gene>
    <name evidence="1" type="ORF">SASC598J21_003060</name>
</gene>
<evidence type="ECO:0000313" key="2">
    <source>
        <dbReference type="Proteomes" id="UP000027644"/>
    </source>
</evidence>
<dbReference type="AlphaFoldDB" id="A0A074W3I9"/>
<evidence type="ECO:0000313" key="1">
    <source>
        <dbReference type="EMBL" id="KEQ01914.1"/>
    </source>
</evidence>
<dbReference type="EMBL" id="AVQL01000242">
    <property type="protein sequence ID" value="KEQ01914.1"/>
    <property type="molecule type" value="Genomic_DNA"/>
</dbReference>
<name>A0A074W3I9_9NEIS</name>
<comment type="caution">
    <text evidence="1">The sequence shown here is derived from an EMBL/GenBank/DDBJ whole genome shotgun (WGS) entry which is preliminary data.</text>
</comment>
<protein>
    <submittedName>
        <fullName evidence="1">Uncharacterized protein</fullName>
    </submittedName>
</protein>
<dbReference type="Proteomes" id="UP000027644">
    <property type="component" value="Unassembled WGS sequence"/>
</dbReference>